<dbReference type="AlphaFoldDB" id="A0A563EJC5"/>
<dbReference type="HAMAP" id="MF_01812">
    <property type="entry name" value="Eis"/>
    <property type="match status" value="1"/>
</dbReference>
<dbReference type="NCBIfam" id="NF002367">
    <property type="entry name" value="PRK01346.1-4"/>
    <property type="match status" value="1"/>
</dbReference>
<feature type="active site" description="Proton donor" evidence="4">
    <location>
        <position position="119"/>
    </location>
</feature>
<dbReference type="Gene3D" id="3.40.630.30">
    <property type="match status" value="2"/>
</dbReference>
<dbReference type="EMBL" id="VOBR01000029">
    <property type="protein sequence ID" value="TWP46859.1"/>
    <property type="molecule type" value="Genomic_DNA"/>
</dbReference>
<feature type="binding site" evidence="4">
    <location>
        <begin position="114"/>
        <end position="115"/>
    </location>
    <ligand>
        <name>acetyl-CoA</name>
        <dbReference type="ChEBI" id="CHEBI:57288"/>
    </ligand>
</feature>
<evidence type="ECO:0000256" key="2">
    <source>
        <dbReference type="ARBA" id="ARBA00022679"/>
    </source>
</evidence>
<comment type="similarity">
    <text evidence="1 4">Belongs to the acetyltransferase Eis family.</text>
</comment>
<sequence length="389" mass="42775">MTEIRVLDESQYRDHHTLFRGTLHHAAAPDEVWEHARNSYEPGRSHAAFDGAEIVGTVQSFGSSLVLPGGAVVPHAAVSRVGVRADHTRRGVLSSMMRAQFDALDEPAATLRASEGVIYGRFGYGVATRGRTVRVDRRRAAVPGEATGRVRLVDRDTAGKLLPELHDSVGMKRPGAIGRWTGWWELNLFGNIKPDDNLVSAVHSGPDGDDGFVVYKVDHGDKERVLKVYDLCAASPAAWADLWRYLIGIDLVDEVEAWLRPLDEPLEWLFTDPRAVKVTEFEDETWLRLIDVPFMLAQRTYADGDPVVVGVTDRLIPVNTGSYLITPDGASRTDQAPDVELSVDLLGALYLGDTTFRQLVTANRATGSNPAAADRLFAVSEVPWCGTYF</sequence>
<keyword evidence="3 4" id="KW-0012">Acyltransferase</keyword>
<feature type="domain" description="N-acetyltransferase" evidence="5">
    <location>
        <begin position="2"/>
        <end position="149"/>
    </location>
</feature>
<dbReference type="PANTHER" id="PTHR37817">
    <property type="entry name" value="N-ACETYLTRANSFERASE EIS"/>
    <property type="match status" value="1"/>
</dbReference>
<feature type="active site" description="Proton acceptor; via carboxylate" evidence="4">
    <location>
        <position position="389"/>
    </location>
</feature>
<accession>A0A563EJC5</accession>
<dbReference type="InterPro" id="IPR000182">
    <property type="entry name" value="GNAT_dom"/>
</dbReference>
<gene>
    <name evidence="6" type="ORF">FKR81_34175</name>
</gene>
<reference evidence="6 7" key="1">
    <citation type="submission" date="2019-07" db="EMBL/GenBank/DDBJ databases">
        <title>Lentzea xizangensis sp. nov., isolated from Qinghai-Tibetan Plateau Soils.</title>
        <authorList>
            <person name="Huang J."/>
        </authorList>
    </citation>
    <scope>NUCLEOTIDE SEQUENCE [LARGE SCALE GENOMIC DNA]</scope>
    <source>
        <strain evidence="6 7">FXJ1.1311</strain>
    </source>
</reference>
<keyword evidence="7" id="KW-1185">Reference proteome</keyword>
<name>A0A563EJC5_9PSEU</name>
<dbReference type="OrthoDB" id="8399956at2"/>
<comment type="subunit">
    <text evidence="4">Homohexamer; trimer of dimers.</text>
</comment>
<dbReference type="Proteomes" id="UP000316639">
    <property type="component" value="Unassembled WGS sequence"/>
</dbReference>
<comment type="caution">
    <text evidence="6">The sequence shown here is derived from an EMBL/GenBank/DDBJ whole genome shotgun (WGS) entry which is preliminary data.</text>
</comment>
<dbReference type="PANTHER" id="PTHR37817:SF1">
    <property type="entry name" value="N-ACETYLTRANSFERASE EIS"/>
    <property type="match status" value="1"/>
</dbReference>
<evidence type="ECO:0000256" key="3">
    <source>
        <dbReference type="ARBA" id="ARBA00023315"/>
    </source>
</evidence>
<dbReference type="InterPro" id="IPR051554">
    <property type="entry name" value="Acetyltransferase_Eis"/>
</dbReference>
<dbReference type="PROSITE" id="PS51186">
    <property type="entry name" value="GNAT"/>
    <property type="match status" value="1"/>
</dbReference>
<feature type="binding site" evidence="4">
    <location>
        <begin position="89"/>
        <end position="94"/>
    </location>
    <ligand>
        <name>acetyl-CoA</name>
        <dbReference type="ChEBI" id="CHEBI:57288"/>
    </ligand>
</feature>
<evidence type="ECO:0000313" key="7">
    <source>
        <dbReference type="Proteomes" id="UP000316639"/>
    </source>
</evidence>
<dbReference type="Pfam" id="PF13530">
    <property type="entry name" value="SCP2_2"/>
    <property type="match status" value="1"/>
</dbReference>
<dbReference type="InterPro" id="IPR036527">
    <property type="entry name" value="SCP2_sterol-bd_dom_sf"/>
</dbReference>
<dbReference type="SUPFAM" id="SSF55729">
    <property type="entry name" value="Acyl-CoA N-acyltransferases (Nat)"/>
    <property type="match status" value="1"/>
</dbReference>
<dbReference type="Pfam" id="PF13527">
    <property type="entry name" value="Acetyltransf_9"/>
    <property type="match status" value="1"/>
</dbReference>
<evidence type="ECO:0000256" key="1">
    <source>
        <dbReference type="ARBA" id="ARBA00009213"/>
    </source>
</evidence>
<dbReference type="InterPro" id="IPR025559">
    <property type="entry name" value="Eis_dom"/>
</dbReference>
<dbReference type="InterPro" id="IPR022902">
    <property type="entry name" value="NAcTrfase_Eis"/>
</dbReference>
<dbReference type="Gene3D" id="3.30.1050.10">
    <property type="entry name" value="SCP2 sterol-binding domain"/>
    <property type="match status" value="1"/>
</dbReference>
<dbReference type="InterPro" id="IPR016181">
    <property type="entry name" value="Acyl_CoA_acyltransferase"/>
</dbReference>
<dbReference type="GO" id="GO:0030649">
    <property type="term" value="P:aminoglycoside antibiotic catabolic process"/>
    <property type="evidence" value="ECO:0007669"/>
    <property type="project" value="TreeGrafter"/>
</dbReference>
<evidence type="ECO:0000313" key="6">
    <source>
        <dbReference type="EMBL" id="TWP46859.1"/>
    </source>
</evidence>
<dbReference type="InterPro" id="IPR041380">
    <property type="entry name" value="Acetyltransf_17"/>
</dbReference>
<proteinExistence type="inferred from homology"/>
<evidence type="ECO:0000259" key="5">
    <source>
        <dbReference type="PROSITE" id="PS51186"/>
    </source>
</evidence>
<protein>
    <submittedName>
        <fullName evidence="6">GNAT family N-acetyltransferase</fullName>
    </submittedName>
</protein>
<dbReference type="SUPFAM" id="SSF55718">
    <property type="entry name" value="SCP-like"/>
    <property type="match status" value="1"/>
</dbReference>
<dbReference type="GO" id="GO:0034069">
    <property type="term" value="F:aminoglycoside N-acetyltransferase activity"/>
    <property type="evidence" value="ECO:0007669"/>
    <property type="project" value="TreeGrafter"/>
</dbReference>
<feature type="binding site" evidence="4">
    <location>
        <begin position="81"/>
        <end position="83"/>
    </location>
    <ligand>
        <name>acetyl-CoA</name>
        <dbReference type="ChEBI" id="CHEBI:57288"/>
    </ligand>
</feature>
<organism evidence="6 7">
    <name type="scientific">Lentzea tibetensis</name>
    <dbReference type="NCBI Taxonomy" id="2591470"/>
    <lineage>
        <taxon>Bacteria</taxon>
        <taxon>Bacillati</taxon>
        <taxon>Actinomycetota</taxon>
        <taxon>Actinomycetes</taxon>
        <taxon>Pseudonocardiales</taxon>
        <taxon>Pseudonocardiaceae</taxon>
        <taxon>Lentzea</taxon>
    </lineage>
</organism>
<dbReference type="Pfam" id="PF17668">
    <property type="entry name" value="Acetyltransf_17"/>
    <property type="match status" value="1"/>
</dbReference>
<evidence type="ECO:0000256" key="4">
    <source>
        <dbReference type="HAMAP-Rule" id="MF_01812"/>
    </source>
</evidence>
<keyword evidence="2 4" id="KW-0808">Transferase</keyword>
<dbReference type="RefSeq" id="WP_146358368.1">
    <property type="nucleotide sequence ID" value="NZ_VOBR01000029.1"/>
</dbReference>